<organism evidence="2 3">
    <name type="scientific">Oedothorax gibbosus</name>
    <dbReference type="NCBI Taxonomy" id="931172"/>
    <lineage>
        <taxon>Eukaryota</taxon>
        <taxon>Metazoa</taxon>
        <taxon>Ecdysozoa</taxon>
        <taxon>Arthropoda</taxon>
        <taxon>Chelicerata</taxon>
        <taxon>Arachnida</taxon>
        <taxon>Araneae</taxon>
        <taxon>Araneomorphae</taxon>
        <taxon>Entelegynae</taxon>
        <taxon>Araneoidea</taxon>
        <taxon>Linyphiidae</taxon>
        <taxon>Erigoninae</taxon>
        <taxon>Oedothorax</taxon>
    </lineage>
</organism>
<dbReference type="Proteomes" id="UP000827092">
    <property type="component" value="Unassembled WGS sequence"/>
</dbReference>
<proteinExistence type="predicted"/>
<feature type="compositionally biased region" description="Low complexity" evidence="1">
    <location>
        <begin position="38"/>
        <end position="50"/>
    </location>
</feature>
<name>A0AAV6UNY4_9ARAC</name>
<comment type="caution">
    <text evidence="2">The sequence shown here is derived from an EMBL/GenBank/DDBJ whole genome shotgun (WGS) entry which is preliminary data.</text>
</comment>
<accession>A0AAV6UNY4</accession>
<feature type="region of interest" description="Disordered" evidence="1">
    <location>
        <begin position="514"/>
        <end position="533"/>
    </location>
</feature>
<reference evidence="2 3" key="1">
    <citation type="journal article" date="2022" name="Nat. Ecol. Evol.">
        <title>A masculinizing supergene underlies an exaggerated male reproductive morph in a spider.</title>
        <authorList>
            <person name="Hendrickx F."/>
            <person name="De Corte Z."/>
            <person name="Sonet G."/>
            <person name="Van Belleghem S.M."/>
            <person name="Kostlbacher S."/>
            <person name="Vangestel C."/>
        </authorList>
    </citation>
    <scope>NUCLEOTIDE SEQUENCE [LARGE SCALE GENOMIC DNA]</scope>
    <source>
        <strain evidence="2">W744_W776</strain>
    </source>
</reference>
<feature type="compositionally biased region" description="Polar residues" evidence="1">
    <location>
        <begin position="623"/>
        <end position="635"/>
    </location>
</feature>
<feature type="compositionally biased region" description="Polar residues" evidence="1">
    <location>
        <begin position="516"/>
        <end position="526"/>
    </location>
</feature>
<evidence type="ECO:0000313" key="3">
    <source>
        <dbReference type="Proteomes" id="UP000827092"/>
    </source>
</evidence>
<dbReference type="AlphaFoldDB" id="A0AAV6UNY4"/>
<evidence type="ECO:0000256" key="1">
    <source>
        <dbReference type="SAM" id="MobiDB-lite"/>
    </source>
</evidence>
<evidence type="ECO:0000313" key="2">
    <source>
        <dbReference type="EMBL" id="KAG8185905.1"/>
    </source>
</evidence>
<gene>
    <name evidence="2" type="ORF">JTE90_028904</name>
</gene>
<keyword evidence="3" id="KW-1185">Reference proteome</keyword>
<sequence length="653" mass="71552">MKKNFEKKGGLTLNDLSLFAMPAPQQAIRQKKQKEDTASSSIPSDESSAAGPSSITPQYELKEKRRFVNIAFFVKSLKDLNSHGGDGCTLSDMNISGETKNGWNAGIKLSCSVCLTAVIAWMDDPDPKLVNSQPSVPSTSATSTGTDTKKLLTAEKIPTKKRRINNQETTVQPADSPVQTGCMVQPTDPQVQQTMVPPVDSLGQTGCMVQPTDLQVQQTMVPPADSLGQTGCMVQPTDPQVQLTMMPPVDSLGQTGCMVQPTDPQVQLTMMPPVDSLGQTVLMMQPTDPQVQQTIVPPADPLVQLQFMMPLTLAGPFGPQSNASPNQGWSYNPLHLIHSQVPPALTRPILRSQINSSLQNRTLKPMYSGHPHFMLPPQLARPFVPQPSSPHQGWRHNSLRSVSQFVMQPQISTSFVPQSDSSPHQYRLYNPSHSNNPHFMVPPPLARPFLLPQSNTVHQNETDNLSHSINLHPINQTSFVKQELAEDDASSSINQVPRLSTQPACVQLFFSKEPSENSNTMPESVNESTTLTPEETLSSCQTFSTTGLENNQNLANFKNETIVPEKMPTEVLPVDLNLVKEEIEDESQSMEFSVRLVPHSEVSLNHSEAPFGSESPIKAKIATDSTSMNTESVMPSQGRRQDLWAPMQFSSGP</sequence>
<feature type="region of interest" description="Disordered" evidence="1">
    <location>
        <begin position="607"/>
        <end position="653"/>
    </location>
</feature>
<feature type="region of interest" description="Disordered" evidence="1">
    <location>
        <begin position="24"/>
        <end position="56"/>
    </location>
</feature>
<protein>
    <submittedName>
        <fullName evidence="2">Uncharacterized protein</fullName>
    </submittedName>
</protein>
<dbReference type="EMBL" id="JAFNEN010000321">
    <property type="protein sequence ID" value="KAG8185905.1"/>
    <property type="molecule type" value="Genomic_DNA"/>
</dbReference>